<dbReference type="Proteomes" id="UP000245207">
    <property type="component" value="Unassembled WGS sequence"/>
</dbReference>
<dbReference type="EMBL" id="PKPP01007391">
    <property type="protein sequence ID" value="PWA53513.1"/>
    <property type="molecule type" value="Genomic_DNA"/>
</dbReference>
<comment type="caution">
    <text evidence="1">The sequence shown here is derived from an EMBL/GenBank/DDBJ whole genome shotgun (WGS) entry which is preliminary data.</text>
</comment>
<gene>
    <name evidence="1" type="ORF">CTI12_AA444420</name>
</gene>
<evidence type="ECO:0000313" key="1">
    <source>
        <dbReference type="EMBL" id="PWA53513.1"/>
    </source>
</evidence>
<protein>
    <submittedName>
        <fullName evidence="1">Uncharacterized protein</fullName>
    </submittedName>
</protein>
<sequence length="94" mass="10687">MGILTLIQGGWKKSLQKSYRKFSFRANIALKVFWLCSLLKSRLECPDFLEKLESAQVSVPQNTVGMYADLFATQYSTCLKQIACSKMSYSLFSV</sequence>
<dbReference type="OrthoDB" id="7425177at2759"/>
<proteinExistence type="predicted"/>
<keyword evidence="2" id="KW-1185">Reference proteome</keyword>
<dbReference type="AlphaFoldDB" id="A0A2U1LWX3"/>
<evidence type="ECO:0000313" key="2">
    <source>
        <dbReference type="Proteomes" id="UP000245207"/>
    </source>
</evidence>
<organism evidence="1 2">
    <name type="scientific">Artemisia annua</name>
    <name type="common">Sweet wormwood</name>
    <dbReference type="NCBI Taxonomy" id="35608"/>
    <lineage>
        <taxon>Eukaryota</taxon>
        <taxon>Viridiplantae</taxon>
        <taxon>Streptophyta</taxon>
        <taxon>Embryophyta</taxon>
        <taxon>Tracheophyta</taxon>
        <taxon>Spermatophyta</taxon>
        <taxon>Magnoliopsida</taxon>
        <taxon>eudicotyledons</taxon>
        <taxon>Gunneridae</taxon>
        <taxon>Pentapetalae</taxon>
        <taxon>asterids</taxon>
        <taxon>campanulids</taxon>
        <taxon>Asterales</taxon>
        <taxon>Asteraceae</taxon>
        <taxon>Asteroideae</taxon>
        <taxon>Anthemideae</taxon>
        <taxon>Artemisiinae</taxon>
        <taxon>Artemisia</taxon>
    </lineage>
</organism>
<accession>A0A2U1LWX3</accession>
<name>A0A2U1LWX3_ARTAN</name>
<reference evidence="1 2" key="1">
    <citation type="journal article" date="2018" name="Mol. Plant">
        <title>The genome of Artemisia annua provides insight into the evolution of Asteraceae family and artemisinin biosynthesis.</title>
        <authorList>
            <person name="Shen Q."/>
            <person name="Zhang L."/>
            <person name="Liao Z."/>
            <person name="Wang S."/>
            <person name="Yan T."/>
            <person name="Shi P."/>
            <person name="Liu M."/>
            <person name="Fu X."/>
            <person name="Pan Q."/>
            <person name="Wang Y."/>
            <person name="Lv Z."/>
            <person name="Lu X."/>
            <person name="Zhang F."/>
            <person name="Jiang W."/>
            <person name="Ma Y."/>
            <person name="Chen M."/>
            <person name="Hao X."/>
            <person name="Li L."/>
            <person name="Tang Y."/>
            <person name="Lv G."/>
            <person name="Zhou Y."/>
            <person name="Sun X."/>
            <person name="Brodelius P.E."/>
            <person name="Rose J.K.C."/>
            <person name="Tang K."/>
        </authorList>
    </citation>
    <scope>NUCLEOTIDE SEQUENCE [LARGE SCALE GENOMIC DNA]</scope>
    <source>
        <strain evidence="2">cv. Huhao1</strain>
        <tissue evidence="1">Leaf</tissue>
    </source>
</reference>